<evidence type="ECO:0000313" key="1">
    <source>
        <dbReference type="EMBL" id="RAK00150.1"/>
    </source>
</evidence>
<dbReference type="OrthoDB" id="962741at2"/>
<keyword evidence="2" id="KW-1185">Reference proteome</keyword>
<organism evidence="1 2">
    <name type="scientific">Larkinella arboricola</name>
    <dbReference type="NCBI Taxonomy" id="643671"/>
    <lineage>
        <taxon>Bacteria</taxon>
        <taxon>Pseudomonadati</taxon>
        <taxon>Bacteroidota</taxon>
        <taxon>Cytophagia</taxon>
        <taxon>Cytophagales</taxon>
        <taxon>Spirosomataceae</taxon>
        <taxon>Larkinella</taxon>
    </lineage>
</organism>
<dbReference type="RefSeq" id="WP_111627918.1">
    <property type="nucleotide sequence ID" value="NZ_QLMC01000002.1"/>
</dbReference>
<sequence length="78" mass="9425">MYLIFVLTGFALVFFTLPFLFYRPAFGPGCPYCKHTHALERQPRPALMKVLFFYMPTRYYKCLYCLKRFVQFRLVTVH</sequence>
<dbReference type="Proteomes" id="UP000248790">
    <property type="component" value="Unassembled WGS sequence"/>
</dbReference>
<dbReference type="EMBL" id="QLMC01000002">
    <property type="protein sequence ID" value="RAK00150.1"/>
    <property type="molecule type" value="Genomic_DNA"/>
</dbReference>
<gene>
    <name evidence="1" type="ORF">LX87_01848</name>
</gene>
<evidence type="ECO:0000313" key="2">
    <source>
        <dbReference type="Proteomes" id="UP000248790"/>
    </source>
</evidence>
<name>A0A327X1Z8_LARAB</name>
<dbReference type="AlphaFoldDB" id="A0A327X1Z8"/>
<reference evidence="1 2" key="1">
    <citation type="submission" date="2018-06" db="EMBL/GenBank/DDBJ databases">
        <title>Genomic Encyclopedia of Archaeal and Bacterial Type Strains, Phase II (KMG-II): from individual species to whole genera.</title>
        <authorList>
            <person name="Goeker M."/>
        </authorList>
    </citation>
    <scope>NUCLEOTIDE SEQUENCE [LARGE SCALE GENOMIC DNA]</scope>
    <source>
        <strain evidence="1 2">DSM 21851</strain>
    </source>
</reference>
<proteinExistence type="predicted"/>
<comment type="caution">
    <text evidence="1">The sequence shown here is derived from an EMBL/GenBank/DDBJ whole genome shotgun (WGS) entry which is preliminary data.</text>
</comment>
<protein>
    <submittedName>
        <fullName evidence="1">Uncharacterized protein</fullName>
    </submittedName>
</protein>
<accession>A0A327X1Z8</accession>